<dbReference type="GO" id="GO:0016042">
    <property type="term" value="P:lipid catabolic process"/>
    <property type="evidence" value="ECO:0007669"/>
    <property type="project" value="UniProtKB-KW"/>
</dbReference>
<evidence type="ECO:0000256" key="2">
    <source>
        <dbReference type="ARBA" id="ARBA00022963"/>
    </source>
</evidence>
<dbReference type="EMBL" id="QPFP01000012">
    <property type="protein sequence ID" value="TEB33372.1"/>
    <property type="molecule type" value="Genomic_DNA"/>
</dbReference>
<dbReference type="Proteomes" id="UP000298030">
    <property type="component" value="Unassembled WGS sequence"/>
</dbReference>
<sequence length="150" mass="16702">MLGRLEMTVEECEEKYDDISVKVFGHKGWFVRNPLNAYIGCTYLYNPKPLEEAVKSIVADKLGKPDAPMMDPKNENPRCRVLVMSALTSKVDNGSTAVHLRNYKASITTPTEGTGWKIWEVARATSAAPFYFPRFVTGNGEYEYADGGLG</sequence>
<name>A0A4Y7TIJ2_COPMI</name>
<dbReference type="AlphaFoldDB" id="A0A4Y7TIJ2"/>
<protein>
    <recommendedName>
        <fullName evidence="4">PNPLA domain-containing protein</fullName>
    </recommendedName>
</protein>
<dbReference type="InterPro" id="IPR002641">
    <property type="entry name" value="PNPLA_dom"/>
</dbReference>
<evidence type="ECO:0000259" key="4">
    <source>
        <dbReference type="Pfam" id="PF01734"/>
    </source>
</evidence>
<dbReference type="InterPro" id="IPR016035">
    <property type="entry name" value="Acyl_Trfase/lysoPLipase"/>
</dbReference>
<dbReference type="GO" id="GO:0016020">
    <property type="term" value="C:membrane"/>
    <property type="evidence" value="ECO:0007669"/>
    <property type="project" value="TreeGrafter"/>
</dbReference>
<comment type="caution">
    <text evidence="5">The sequence shown here is derived from an EMBL/GenBank/DDBJ whole genome shotgun (WGS) entry which is preliminary data.</text>
</comment>
<dbReference type="GO" id="GO:0047499">
    <property type="term" value="F:calcium-independent phospholipase A2 activity"/>
    <property type="evidence" value="ECO:0007669"/>
    <property type="project" value="TreeGrafter"/>
</dbReference>
<feature type="domain" description="PNPLA" evidence="4">
    <location>
        <begin position="6"/>
        <end position="149"/>
    </location>
</feature>
<dbReference type="GO" id="GO:0046486">
    <property type="term" value="P:glycerolipid metabolic process"/>
    <property type="evidence" value="ECO:0007669"/>
    <property type="project" value="UniProtKB-ARBA"/>
</dbReference>
<gene>
    <name evidence="5" type="ORF">FA13DRAFT_150114</name>
</gene>
<keyword evidence="2" id="KW-0442">Lipid degradation</keyword>
<dbReference type="Gene3D" id="3.40.1090.10">
    <property type="entry name" value="Cytosolic phospholipase A2 catalytic domain"/>
    <property type="match status" value="1"/>
</dbReference>
<keyword evidence="1" id="KW-0378">Hydrolase</keyword>
<reference evidence="5 6" key="1">
    <citation type="journal article" date="2019" name="Nat. Ecol. Evol.">
        <title>Megaphylogeny resolves global patterns of mushroom evolution.</title>
        <authorList>
            <person name="Varga T."/>
            <person name="Krizsan K."/>
            <person name="Foldi C."/>
            <person name="Dima B."/>
            <person name="Sanchez-Garcia M."/>
            <person name="Sanchez-Ramirez S."/>
            <person name="Szollosi G.J."/>
            <person name="Szarkandi J.G."/>
            <person name="Papp V."/>
            <person name="Albert L."/>
            <person name="Andreopoulos W."/>
            <person name="Angelini C."/>
            <person name="Antonin V."/>
            <person name="Barry K.W."/>
            <person name="Bougher N.L."/>
            <person name="Buchanan P."/>
            <person name="Buyck B."/>
            <person name="Bense V."/>
            <person name="Catcheside P."/>
            <person name="Chovatia M."/>
            <person name="Cooper J."/>
            <person name="Damon W."/>
            <person name="Desjardin D."/>
            <person name="Finy P."/>
            <person name="Geml J."/>
            <person name="Haridas S."/>
            <person name="Hughes K."/>
            <person name="Justo A."/>
            <person name="Karasinski D."/>
            <person name="Kautmanova I."/>
            <person name="Kiss B."/>
            <person name="Kocsube S."/>
            <person name="Kotiranta H."/>
            <person name="LaButti K.M."/>
            <person name="Lechner B.E."/>
            <person name="Liimatainen K."/>
            <person name="Lipzen A."/>
            <person name="Lukacs Z."/>
            <person name="Mihaltcheva S."/>
            <person name="Morgado L.N."/>
            <person name="Niskanen T."/>
            <person name="Noordeloos M.E."/>
            <person name="Ohm R.A."/>
            <person name="Ortiz-Santana B."/>
            <person name="Ovrebo C."/>
            <person name="Racz N."/>
            <person name="Riley R."/>
            <person name="Savchenko A."/>
            <person name="Shiryaev A."/>
            <person name="Soop K."/>
            <person name="Spirin V."/>
            <person name="Szebenyi C."/>
            <person name="Tomsovsky M."/>
            <person name="Tulloss R.E."/>
            <person name="Uehling J."/>
            <person name="Grigoriev I.V."/>
            <person name="Vagvolgyi C."/>
            <person name="Papp T."/>
            <person name="Martin F.M."/>
            <person name="Miettinen O."/>
            <person name="Hibbett D.S."/>
            <person name="Nagy L.G."/>
        </authorList>
    </citation>
    <scope>NUCLEOTIDE SEQUENCE [LARGE SCALE GENOMIC DNA]</scope>
    <source>
        <strain evidence="5 6">FP101781</strain>
    </source>
</reference>
<accession>A0A4Y7TIJ2</accession>
<keyword evidence="3" id="KW-0443">Lipid metabolism</keyword>
<dbReference type="PANTHER" id="PTHR24185:SF1">
    <property type="entry name" value="CALCIUM-INDEPENDENT PHOSPHOLIPASE A2-GAMMA"/>
    <property type="match status" value="1"/>
</dbReference>
<dbReference type="STRING" id="71717.A0A4Y7TIJ2"/>
<keyword evidence="6" id="KW-1185">Reference proteome</keyword>
<evidence type="ECO:0000256" key="1">
    <source>
        <dbReference type="ARBA" id="ARBA00022801"/>
    </source>
</evidence>
<organism evidence="5 6">
    <name type="scientific">Coprinellus micaceus</name>
    <name type="common">Glistening ink-cap mushroom</name>
    <name type="synonym">Coprinus micaceus</name>
    <dbReference type="NCBI Taxonomy" id="71717"/>
    <lineage>
        <taxon>Eukaryota</taxon>
        <taxon>Fungi</taxon>
        <taxon>Dikarya</taxon>
        <taxon>Basidiomycota</taxon>
        <taxon>Agaricomycotina</taxon>
        <taxon>Agaricomycetes</taxon>
        <taxon>Agaricomycetidae</taxon>
        <taxon>Agaricales</taxon>
        <taxon>Agaricineae</taxon>
        <taxon>Psathyrellaceae</taxon>
        <taxon>Coprinellus</taxon>
    </lineage>
</organism>
<evidence type="ECO:0000313" key="5">
    <source>
        <dbReference type="EMBL" id="TEB33372.1"/>
    </source>
</evidence>
<evidence type="ECO:0000313" key="6">
    <source>
        <dbReference type="Proteomes" id="UP000298030"/>
    </source>
</evidence>
<proteinExistence type="predicted"/>
<dbReference type="PANTHER" id="PTHR24185">
    <property type="entry name" value="CALCIUM-INDEPENDENT PHOSPHOLIPASE A2-GAMMA"/>
    <property type="match status" value="1"/>
</dbReference>
<evidence type="ECO:0000256" key="3">
    <source>
        <dbReference type="ARBA" id="ARBA00023098"/>
    </source>
</evidence>
<dbReference type="OrthoDB" id="630895at2759"/>
<dbReference type="SUPFAM" id="SSF52151">
    <property type="entry name" value="FabD/lysophospholipase-like"/>
    <property type="match status" value="1"/>
</dbReference>
<dbReference type="Pfam" id="PF01734">
    <property type="entry name" value="Patatin"/>
    <property type="match status" value="1"/>
</dbReference>
<dbReference type="GO" id="GO:0019369">
    <property type="term" value="P:arachidonate metabolic process"/>
    <property type="evidence" value="ECO:0007669"/>
    <property type="project" value="TreeGrafter"/>
</dbReference>